<name>A0ABT3G777_9BACT</name>
<dbReference type="NCBIfam" id="TIGR01473">
    <property type="entry name" value="cyoE_ctaB"/>
    <property type="match status" value="1"/>
</dbReference>
<evidence type="ECO:0000256" key="6">
    <source>
        <dbReference type="ARBA" id="ARBA00023133"/>
    </source>
</evidence>
<evidence type="ECO:0000256" key="3">
    <source>
        <dbReference type="ARBA" id="ARBA00022679"/>
    </source>
</evidence>
<comment type="miscellaneous">
    <text evidence="9">Carbon 2 of the heme B porphyrin ring is defined according to the Fischer nomenclature.</text>
</comment>
<evidence type="ECO:0000256" key="4">
    <source>
        <dbReference type="ARBA" id="ARBA00022692"/>
    </source>
</evidence>
<keyword evidence="6 9" id="KW-0350">Heme biosynthesis</keyword>
<feature type="compositionally biased region" description="Low complexity" evidence="10">
    <location>
        <begin position="13"/>
        <end position="30"/>
    </location>
</feature>
<evidence type="ECO:0000313" key="12">
    <source>
        <dbReference type="Proteomes" id="UP001165653"/>
    </source>
</evidence>
<evidence type="ECO:0000256" key="1">
    <source>
        <dbReference type="ARBA" id="ARBA00004141"/>
    </source>
</evidence>
<proteinExistence type="inferred from homology"/>
<feature type="transmembrane region" description="Helical" evidence="9">
    <location>
        <begin position="187"/>
        <end position="206"/>
    </location>
</feature>
<dbReference type="InterPro" id="IPR030470">
    <property type="entry name" value="UbiA_prenylTrfase_CS"/>
</dbReference>
<feature type="transmembrane region" description="Helical" evidence="9">
    <location>
        <begin position="161"/>
        <end position="180"/>
    </location>
</feature>
<dbReference type="PROSITE" id="PS00943">
    <property type="entry name" value="UBIA"/>
    <property type="match status" value="1"/>
</dbReference>
<keyword evidence="12" id="KW-1185">Reference proteome</keyword>
<comment type="function">
    <text evidence="9">Converts heme B (protoheme IX) to heme O by substitution of the vinyl group on carbon 2 of heme B porphyrin ring with a hydroxyethyl farnesyl side group.</text>
</comment>
<comment type="catalytic activity">
    <reaction evidence="8 9">
        <text>heme b + (2E,6E)-farnesyl diphosphate + H2O = Fe(II)-heme o + diphosphate</text>
        <dbReference type="Rhea" id="RHEA:28070"/>
        <dbReference type="ChEBI" id="CHEBI:15377"/>
        <dbReference type="ChEBI" id="CHEBI:33019"/>
        <dbReference type="ChEBI" id="CHEBI:60344"/>
        <dbReference type="ChEBI" id="CHEBI:60530"/>
        <dbReference type="ChEBI" id="CHEBI:175763"/>
        <dbReference type="EC" id="2.5.1.141"/>
    </reaction>
</comment>
<comment type="caution">
    <text evidence="11">The sequence shown here is derived from an EMBL/GenBank/DDBJ whole genome shotgun (WGS) entry which is preliminary data.</text>
</comment>
<dbReference type="RefSeq" id="WP_264515262.1">
    <property type="nucleotide sequence ID" value="NZ_JAPDDR010000010.1"/>
</dbReference>
<keyword evidence="2 9" id="KW-1003">Cell membrane</keyword>
<protein>
    <recommendedName>
        <fullName evidence="9">Protoheme IX farnesyltransferase</fullName>
        <ecNumber evidence="9">2.5.1.141</ecNumber>
    </recommendedName>
    <alternativeName>
        <fullName evidence="9">Heme B farnesyltransferase</fullName>
    </alternativeName>
    <alternativeName>
        <fullName evidence="9">Heme O synthase</fullName>
    </alternativeName>
</protein>
<dbReference type="Pfam" id="PF01040">
    <property type="entry name" value="UbiA"/>
    <property type="match status" value="1"/>
</dbReference>
<feature type="transmembrane region" description="Helical" evidence="9">
    <location>
        <begin position="212"/>
        <end position="237"/>
    </location>
</feature>
<feature type="transmembrane region" description="Helical" evidence="9">
    <location>
        <begin position="258"/>
        <end position="279"/>
    </location>
</feature>
<evidence type="ECO:0000256" key="9">
    <source>
        <dbReference type="HAMAP-Rule" id="MF_00154"/>
    </source>
</evidence>
<feature type="transmembrane region" description="Helical" evidence="9">
    <location>
        <begin position="134"/>
        <end position="155"/>
    </location>
</feature>
<sequence length="340" mass="36663">MSDALPAEEPKVTEAAATPPPTAVAQVPAPAKTQPLAEEIAAAEAGVEDPGLRKDLLVLTKMRLNVFVLITTFFGFLLAARSGGRTFDFIILAHTLIGTAAAAFGSAAFNQVMEVDLDARMKRTANRPLPSRRMDPLFAFGVGWVLSAGGIIHLAAKVGMWPAWLAAATVAVYVFIYTPLKRFSSTNTLVGAIPGAIPPMIGWTAAGGPVDAAAWFLFALLFLWQLPHFVAISWLCREEYEEAGYQMWSNGDVSGRRSGLLAAVFSLMLAALPLWPWFAGWTPGIPGYAALGGGILFGLMMAAFAGRFMRDGLRTSFRRLFLFTLLYLPLELGLLAIAWR</sequence>
<evidence type="ECO:0000313" key="11">
    <source>
        <dbReference type="EMBL" id="MCW1915708.1"/>
    </source>
</evidence>
<keyword evidence="3 9" id="KW-0808">Transferase</keyword>
<dbReference type="HAMAP" id="MF_00154">
    <property type="entry name" value="CyoE_CtaB"/>
    <property type="match status" value="1"/>
</dbReference>
<accession>A0ABT3G777</accession>
<evidence type="ECO:0000256" key="7">
    <source>
        <dbReference type="ARBA" id="ARBA00023136"/>
    </source>
</evidence>
<keyword evidence="4 9" id="KW-0812">Transmembrane</keyword>
<organism evidence="11 12">
    <name type="scientific">Luteolibacter rhizosphaerae</name>
    <dbReference type="NCBI Taxonomy" id="2989719"/>
    <lineage>
        <taxon>Bacteria</taxon>
        <taxon>Pseudomonadati</taxon>
        <taxon>Verrucomicrobiota</taxon>
        <taxon>Verrucomicrobiia</taxon>
        <taxon>Verrucomicrobiales</taxon>
        <taxon>Verrucomicrobiaceae</taxon>
        <taxon>Luteolibacter</taxon>
    </lineage>
</organism>
<feature type="region of interest" description="Disordered" evidence="10">
    <location>
        <begin position="1"/>
        <end position="30"/>
    </location>
</feature>
<gene>
    <name evidence="11" type="primary">cyoE</name>
    <name evidence="9" type="synonym">ctaB</name>
    <name evidence="11" type="ORF">OJ996_19130</name>
</gene>
<reference evidence="11" key="1">
    <citation type="submission" date="2022-10" db="EMBL/GenBank/DDBJ databases">
        <title>Luteolibacter sp. GHJ8, whole genome shotgun sequencing project.</title>
        <authorList>
            <person name="Zhao G."/>
            <person name="Shen L."/>
        </authorList>
    </citation>
    <scope>NUCLEOTIDE SEQUENCE</scope>
    <source>
        <strain evidence="11">GHJ8</strain>
    </source>
</reference>
<comment type="subcellular location">
    <subcellularLocation>
        <location evidence="9">Cell membrane</location>
        <topology evidence="9">Multi-pass membrane protein</topology>
    </subcellularLocation>
    <subcellularLocation>
        <location evidence="1">Membrane</location>
        <topology evidence="1">Multi-pass membrane protein</topology>
    </subcellularLocation>
</comment>
<comment type="pathway">
    <text evidence="9">Porphyrin-containing compound metabolism; heme O biosynthesis; heme O from protoheme: step 1/1.</text>
</comment>
<dbReference type="EC" id="2.5.1.141" evidence="9"/>
<dbReference type="Proteomes" id="UP001165653">
    <property type="component" value="Unassembled WGS sequence"/>
</dbReference>
<evidence type="ECO:0000256" key="2">
    <source>
        <dbReference type="ARBA" id="ARBA00022475"/>
    </source>
</evidence>
<feature type="transmembrane region" description="Helical" evidence="9">
    <location>
        <begin position="89"/>
        <end position="113"/>
    </location>
</feature>
<dbReference type="InterPro" id="IPR006369">
    <property type="entry name" value="Protohaem_IX_farnesylTrfase"/>
</dbReference>
<dbReference type="InterPro" id="IPR044878">
    <property type="entry name" value="UbiA_sf"/>
</dbReference>
<keyword evidence="7 9" id="KW-0472">Membrane</keyword>
<dbReference type="EMBL" id="JAPDDR010000010">
    <property type="protein sequence ID" value="MCW1915708.1"/>
    <property type="molecule type" value="Genomic_DNA"/>
</dbReference>
<evidence type="ECO:0000256" key="8">
    <source>
        <dbReference type="ARBA" id="ARBA00047690"/>
    </source>
</evidence>
<evidence type="ECO:0000256" key="10">
    <source>
        <dbReference type="SAM" id="MobiDB-lite"/>
    </source>
</evidence>
<feature type="transmembrane region" description="Helical" evidence="9">
    <location>
        <begin position="320"/>
        <end position="339"/>
    </location>
</feature>
<feature type="transmembrane region" description="Helical" evidence="9">
    <location>
        <begin position="64"/>
        <end position="83"/>
    </location>
</feature>
<dbReference type="PANTHER" id="PTHR43448:SF2">
    <property type="entry name" value="PROTOHEME IX FARNESYLTRANSFERASE, MITOCHONDRIAL"/>
    <property type="match status" value="1"/>
</dbReference>
<dbReference type="PANTHER" id="PTHR43448">
    <property type="entry name" value="PROTOHEME IX FARNESYLTRANSFERASE, MITOCHONDRIAL"/>
    <property type="match status" value="1"/>
</dbReference>
<dbReference type="InterPro" id="IPR000537">
    <property type="entry name" value="UbiA_prenyltransferase"/>
</dbReference>
<dbReference type="CDD" id="cd13957">
    <property type="entry name" value="PT_UbiA_Cox10"/>
    <property type="match status" value="1"/>
</dbReference>
<keyword evidence="5 9" id="KW-1133">Transmembrane helix</keyword>
<evidence type="ECO:0000256" key="5">
    <source>
        <dbReference type="ARBA" id="ARBA00022989"/>
    </source>
</evidence>
<dbReference type="Gene3D" id="1.10.357.140">
    <property type="entry name" value="UbiA prenyltransferase"/>
    <property type="match status" value="1"/>
</dbReference>
<dbReference type="GO" id="GO:0008495">
    <property type="term" value="F:protoheme IX farnesyltransferase activity"/>
    <property type="evidence" value="ECO:0007669"/>
    <property type="project" value="UniProtKB-EC"/>
</dbReference>
<comment type="similarity">
    <text evidence="9">Belongs to the UbiA prenyltransferase family. Protoheme IX farnesyltransferase subfamily.</text>
</comment>
<feature type="transmembrane region" description="Helical" evidence="9">
    <location>
        <begin position="285"/>
        <end position="308"/>
    </location>
</feature>